<comment type="caution">
    <text evidence="1">The sequence shown here is derived from an EMBL/GenBank/DDBJ whole genome shotgun (WGS) entry which is preliminary data.</text>
</comment>
<dbReference type="EMBL" id="JAAPAO010001791">
    <property type="protein sequence ID" value="KAF4648817.1"/>
    <property type="molecule type" value="Genomic_DNA"/>
</dbReference>
<dbReference type="Proteomes" id="UP000591131">
    <property type="component" value="Unassembled WGS sequence"/>
</dbReference>
<reference evidence="1 2" key="1">
    <citation type="submission" date="2020-04" db="EMBL/GenBank/DDBJ databases">
        <title>Perkinsus chesapeaki whole genome sequence.</title>
        <authorList>
            <person name="Bogema D.R."/>
        </authorList>
    </citation>
    <scope>NUCLEOTIDE SEQUENCE [LARGE SCALE GENOMIC DNA]</scope>
    <source>
        <strain evidence="1">ATCC PRA-425</strain>
    </source>
</reference>
<keyword evidence="2" id="KW-1185">Reference proteome</keyword>
<feature type="non-terminal residue" evidence="1">
    <location>
        <position position="476"/>
    </location>
</feature>
<protein>
    <submittedName>
        <fullName evidence="1">Uncharacterized protein</fullName>
    </submittedName>
</protein>
<organism evidence="1 2">
    <name type="scientific">Perkinsus chesapeaki</name>
    <name type="common">Clam parasite</name>
    <name type="synonym">Perkinsus andrewsi</name>
    <dbReference type="NCBI Taxonomy" id="330153"/>
    <lineage>
        <taxon>Eukaryota</taxon>
        <taxon>Sar</taxon>
        <taxon>Alveolata</taxon>
        <taxon>Perkinsozoa</taxon>
        <taxon>Perkinsea</taxon>
        <taxon>Perkinsida</taxon>
        <taxon>Perkinsidae</taxon>
        <taxon>Perkinsus</taxon>
    </lineage>
</organism>
<accession>A0A7J6KNZ3</accession>
<sequence>ALMELTNHRDVDLVQHLSPGFPITGTVSSGGLLPPLKKPRRARLSPEDLVADQSHLEKVQNYLCETGDEERLLAAVEEDILSETESGRSVSHYHINGTPDFIKFVSPLFGVDQGDKATSTLHKVQMPRPARVACLMSELQSPTGPMQLARIDRQAAFRQLPILCKDAERAAGMVCPFGAIGSISAYLRISEFHCHLKNKSASSPPWNYSTSLMTSPVRGLSTMPIMPAGENDLLGLRVNLVNGVCEVSLTPTRKDRLIQDLKMAMNKQTIIDSKFSGRLNFACEAFFGRLGRAPARLITRKSLGLSIDQTLINHAPTLLLQLFTSANYKRNLLWGTTTIRHAQTAGILEAGEEPASSQFAGARSSGQCTRVLQVLGWEQTGSALYRQHDLRVPHIQRLQQLHLARSGSLRFLVEALGVEHIPRFCGACTLGLEPRRSTFKRATVPTPFGGVHSSIGQVPFLVDIEARIRQSQSTGM</sequence>
<name>A0A7J6KNZ3_PERCH</name>
<gene>
    <name evidence="1" type="ORF">FOL47_002745</name>
</gene>
<dbReference type="OrthoDB" id="10668330at2759"/>
<dbReference type="AlphaFoldDB" id="A0A7J6KNZ3"/>
<evidence type="ECO:0000313" key="1">
    <source>
        <dbReference type="EMBL" id="KAF4648817.1"/>
    </source>
</evidence>
<evidence type="ECO:0000313" key="2">
    <source>
        <dbReference type="Proteomes" id="UP000591131"/>
    </source>
</evidence>
<proteinExistence type="predicted"/>